<evidence type="ECO:0000259" key="8">
    <source>
        <dbReference type="PROSITE" id="PS50011"/>
    </source>
</evidence>
<keyword evidence="1" id="KW-0723">Serine/threonine-protein kinase</keyword>
<protein>
    <recommendedName>
        <fullName evidence="12">Polo kinase</fullName>
    </recommendedName>
</protein>
<dbReference type="PROSITE" id="PS50078">
    <property type="entry name" value="POLO_BOX"/>
    <property type="match status" value="1"/>
</dbReference>
<dbReference type="STRING" id="741276.A0A2S5B534"/>
<feature type="region of interest" description="Disordered" evidence="7">
    <location>
        <begin position="487"/>
        <end position="549"/>
    </location>
</feature>
<dbReference type="Gene3D" id="1.10.510.10">
    <property type="entry name" value="Transferase(Phosphotransferase) domain 1"/>
    <property type="match status" value="1"/>
</dbReference>
<feature type="compositionally biased region" description="Low complexity" evidence="7">
    <location>
        <begin position="645"/>
        <end position="656"/>
    </location>
</feature>
<keyword evidence="2" id="KW-0808">Transferase</keyword>
<feature type="compositionally biased region" description="Low complexity" evidence="7">
    <location>
        <begin position="14"/>
        <end position="29"/>
    </location>
</feature>
<dbReference type="Gene3D" id="3.30.1120.30">
    <property type="entry name" value="POLO box domain"/>
    <property type="match status" value="2"/>
</dbReference>
<dbReference type="FunFam" id="3.30.200.20:FF:000042">
    <property type="entry name" value="Aurora kinase A"/>
    <property type="match status" value="1"/>
</dbReference>
<dbReference type="GO" id="GO:0005816">
    <property type="term" value="C:spindle pole body"/>
    <property type="evidence" value="ECO:0007669"/>
    <property type="project" value="TreeGrafter"/>
</dbReference>
<dbReference type="GO" id="GO:0005634">
    <property type="term" value="C:nucleus"/>
    <property type="evidence" value="ECO:0007669"/>
    <property type="project" value="TreeGrafter"/>
</dbReference>
<evidence type="ECO:0000313" key="11">
    <source>
        <dbReference type="Proteomes" id="UP000237144"/>
    </source>
</evidence>
<dbReference type="FunFam" id="1.10.510.10:FF:000571">
    <property type="entry name" value="Maternal embryonic leucine zipper kinase"/>
    <property type="match status" value="1"/>
</dbReference>
<keyword evidence="3" id="KW-0677">Repeat</keyword>
<organism evidence="10 11">
    <name type="scientific">Rhodotorula taiwanensis</name>
    <dbReference type="NCBI Taxonomy" id="741276"/>
    <lineage>
        <taxon>Eukaryota</taxon>
        <taxon>Fungi</taxon>
        <taxon>Dikarya</taxon>
        <taxon>Basidiomycota</taxon>
        <taxon>Pucciniomycotina</taxon>
        <taxon>Microbotryomycetes</taxon>
        <taxon>Sporidiobolales</taxon>
        <taxon>Sporidiobolaceae</taxon>
        <taxon>Rhodotorula</taxon>
    </lineage>
</organism>
<dbReference type="GO" id="GO:0000922">
    <property type="term" value="C:spindle pole"/>
    <property type="evidence" value="ECO:0007669"/>
    <property type="project" value="TreeGrafter"/>
</dbReference>
<evidence type="ECO:0008006" key="12">
    <source>
        <dbReference type="Google" id="ProtNLM"/>
    </source>
</evidence>
<dbReference type="PROSITE" id="PS50011">
    <property type="entry name" value="PROTEIN_KINASE_DOM"/>
    <property type="match status" value="1"/>
</dbReference>
<dbReference type="InterPro" id="IPR011009">
    <property type="entry name" value="Kinase-like_dom_sf"/>
</dbReference>
<dbReference type="EMBL" id="PJQD01000072">
    <property type="protein sequence ID" value="POY71845.1"/>
    <property type="molecule type" value="Genomic_DNA"/>
</dbReference>
<dbReference type="GO" id="GO:0004674">
    <property type="term" value="F:protein serine/threonine kinase activity"/>
    <property type="evidence" value="ECO:0007669"/>
    <property type="project" value="UniProtKB-KW"/>
</dbReference>
<evidence type="ECO:0000256" key="1">
    <source>
        <dbReference type="ARBA" id="ARBA00022527"/>
    </source>
</evidence>
<feature type="compositionally biased region" description="Low complexity" evidence="7">
    <location>
        <begin position="99"/>
        <end position="119"/>
    </location>
</feature>
<dbReference type="CDD" id="cd13118">
    <property type="entry name" value="POLO_box_1"/>
    <property type="match status" value="1"/>
</dbReference>
<dbReference type="OrthoDB" id="408964at2759"/>
<evidence type="ECO:0000256" key="3">
    <source>
        <dbReference type="ARBA" id="ARBA00022737"/>
    </source>
</evidence>
<dbReference type="PANTHER" id="PTHR24345">
    <property type="entry name" value="SERINE/THREONINE-PROTEIN KINASE PLK"/>
    <property type="match status" value="1"/>
</dbReference>
<dbReference type="Pfam" id="PF00659">
    <property type="entry name" value="POLO_box"/>
    <property type="match status" value="2"/>
</dbReference>
<dbReference type="SUPFAM" id="SSF56112">
    <property type="entry name" value="Protein kinase-like (PK-like)"/>
    <property type="match status" value="1"/>
</dbReference>
<dbReference type="InterPro" id="IPR033695">
    <property type="entry name" value="POLO_box_2"/>
</dbReference>
<comment type="caution">
    <text evidence="10">The sequence shown here is derived from an EMBL/GenBank/DDBJ whole genome shotgun (WGS) entry which is preliminary data.</text>
</comment>
<evidence type="ECO:0000256" key="7">
    <source>
        <dbReference type="SAM" id="MobiDB-lite"/>
    </source>
</evidence>
<dbReference type="GO" id="GO:0005737">
    <property type="term" value="C:cytoplasm"/>
    <property type="evidence" value="ECO:0007669"/>
    <property type="project" value="TreeGrafter"/>
</dbReference>
<dbReference type="InterPro" id="IPR000719">
    <property type="entry name" value="Prot_kinase_dom"/>
</dbReference>
<dbReference type="InterPro" id="IPR000959">
    <property type="entry name" value="POLO_box_dom"/>
</dbReference>
<sequence>MLQNPRPFAQPGYSRPSAAATSSSTLTSRPPVPLIRSSTSASLAQMSNAPAPIQRQPLAAIQPSRVTDSLAPRPQKPVQAATTRRSTSPPERPAPPPAAATAVPNRVPAGQLLQAGQAPAKEKEKEKEKARSKLSEQWAEPPKRVRREDVWLDRGQLLGEGGFARVYLCTEPDGVTYKALKVIDKQQLKSTKTKSKLFAEIKIHQAMAHANIISFEHCFEDDGNVYMQLELCANGSMLDVLRIRKRYSEPEARFYLTQLVGACDYMHSNSVIHRDLKLGNLMLDQNMDLRVGDFGLAALVKFPGERKKTICGTPNYIAPEILFDQQGGHSFEVDIWSIGVILYTLLIGRPPFQTKDVKAIYKKIRDNSYTFPADHGLSDEAVDLVTWILSPTPAERPTLVEILAHPWFTCGPFPSRISSRALDPERSVGLLEEWRYVSKKQAWENFRRCKRRAGIVELEGGDASQGTGADSATPAPAVVSQALPAVAEAAEEDAEQDAAMAGPTSSGAGTQTEAIKRSKSSMRIVRAEEEKDAKGRMEKEVRSATAPESPISELLRSARKPLLVSPASRGIVRAQPPPERRQIISTAGTLQQRLHAAAPVMIQPAASSSSGTSIVPASSNAGAPSASGSSTRHPPRQPDFERPRTTSGSSGSTRSGSQKESTGDDAPNTPRPRHRRAGATAQATVPVPAPTAGGPRTTVHPSRSLYDATWRSFDAFLGCKATADVAAVSASVIDSLPSDEAQQAPRVFITSWVDYTHKYGTAYSLTDGTAGLYFNDSTTMVLSPDKEHFDYISNRKDNVYTRRHYSISSKPEELDRKAYLLQYFEDYMAKTLRRDVAWLFEDVERKKNMDFLVKYYRMKQAIVFKMSNDVLQFNFYDHYKLIITCSGLLLTFIDPNFTQTTFTLPALFRLAAAHGHYAPRHAPSEELKRIRVFLEKVGYCRDVLRTLVNRKSSSSAAPTA</sequence>
<dbReference type="SUPFAM" id="SSF82615">
    <property type="entry name" value="Polo-box domain"/>
    <property type="match status" value="2"/>
</dbReference>
<keyword evidence="11" id="KW-1185">Reference proteome</keyword>
<dbReference type="PANTHER" id="PTHR24345:SF0">
    <property type="entry name" value="CELL CYCLE SERINE_THREONINE-PROTEIN KINASE CDC5_MSD2"/>
    <property type="match status" value="1"/>
</dbReference>
<feature type="compositionally biased region" description="Basic and acidic residues" evidence="7">
    <location>
        <begin position="525"/>
        <end position="542"/>
    </location>
</feature>
<feature type="compositionally biased region" description="Basic and acidic residues" evidence="7">
    <location>
        <begin position="120"/>
        <end position="134"/>
    </location>
</feature>
<dbReference type="GO" id="GO:0005524">
    <property type="term" value="F:ATP binding"/>
    <property type="evidence" value="ECO:0007669"/>
    <property type="project" value="UniProtKB-KW"/>
</dbReference>
<evidence type="ECO:0000259" key="9">
    <source>
        <dbReference type="PROSITE" id="PS50078"/>
    </source>
</evidence>
<feature type="domain" description="POLO box" evidence="9">
    <location>
        <begin position="748"/>
        <end position="830"/>
    </location>
</feature>
<feature type="region of interest" description="Disordered" evidence="7">
    <location>
        <begin position="1"/>
        <end position="140"/>
    </location>
</feature>
<accession>A0A2S5B534</accession>
<dbReference type="GO" id="GO:0007052">
    <property type="term" value="P:mitotic spindle organization"/>
    <property type="evidence" value="ECO:0007669"/>
    <property type="project" value="TreeGrafter"/>
</dbReference>
<dbReference type="CDD" id="cd13117">
    <property type="entry name" value="POLO_box_2"/>
    <property type="match status" value="1"/>
</dbReference>
<feature type="compositionally biased region" description="Low complexity" evidence="7">
    <location>
        <begin position="678"/>
        <end position="699"/>
    </location>
</feature>
<dbReference type="SMART" id="SM00220">
    <property type="entry name" value="S_TKc"/>
    <property type="match status" value="1"/>
</dbReference>
<dbReference type="Proteomes" id="UP000237144">
    <property type="component" value="Unassembled WGS sequence"/>
</dbReference>
<evidence type="ECO:0000313" key="10">
    <source>
        <dbReference type="EMBL" id="POY71845.1"/>
    </source>
</evidence>
<dbReference type="InterPro" id="IPR008271">
    <property type="entry name" value="Ser/Thr_kinase_AS"/>
</dbReference>
<feature type="domain" description="Protein kinase" evidence="8">
    <location>
        <begin position="152"/>
        <end position="408"/>
    </location>
</feature>
<feature type="compositionally biased region" description="Polar residues" evidence="7">
    <location>
        <begin position="503"/>
        <end position="513"/>
    </location>
</feature>
<reference evidence="10 11" key="1">
    <citation type="journal article" date="2018" name="Front. Microbiol.">
        <title>Prospects for Fungal Bioremediation of Acidic Radioactive Waste Sites: Characterization and Genome Sequence of Rhodotorula taiwanensis MD1149.</title>
        <authorList>
            <person name="Tkavc R."/>
            <person name="Matrosova V.Y."/>
            <person name="Grichenko O.E."/>
            <person name="Gostincar C."/>
            <person name="Volpe R.P."/>
            <person name="Klimenkova P."/>
            <person name="Gaidamakova E.K."/>
            <person name="Zhou C.E."/>
            <person name="Stewart B.J."/>
            <person name="Lyman M.G."/>
            <person name="Malfatti S.A."/>
            <person name="Rubinfeld B."/>
            <person name="Courtot M."/>
            <person name="Singh J."/>
            <person name="Dalgard C.L."/>
            <person name="Hamilton T."/>
            <person name="Frey K.G."/>
            <person name="Gunde-Cimerman N."/>
            <person name="Dugan L."/>
            <person name="Daly M.J."/>
        </authorList>
    </citation>
    <scope>NUCLEOTIDE SEQUENCE [LARGE SCALE GENOMIC DNA]</scope>
    <source>
        <strain evidence="10 11">MD1149</strain>
    </source>
</reference>
<evidence type="ECO:0000256" key="2">
    <source>
        <dbReference type="ARBA" id="ARBA00022679"/>
    </source>
</evidence>
<dbReference type="PROSITE" id="PS00108">
    <property type="entry name" value="PROTEIN_KINASE_ST"/>
    <property type="match status" value="1"/>
</dbReference>
<evidence type="ECO:0000256" key="4">
    <source>
        <dbReference type="ARBA" id="ARBA00022741"/>
    </source>
</evidence>
<evidence type="ECO:0000256" key="6">
    <source>
        <dbReference type="ARBA" id="ARBA00022840"/>
    </source>
</evidence>
<feature type="compositionally biased region" description="Low complexity" evidence="7">
    <location>
        <begin position="616"/>
        <end position="630"/>
    </location>
</feature>
<name>A0A2S5B534_9BASI</name>
<dbReference type="AlphaFoldDB" id="A0A2S5B534"/>
<keyword evidence="4" id="KW-0547">Nucleotide-binding</keyword>
<dbReference type="InterPro" id="IPR033701">
    <property type="entry name" value="POLO_box_1"/>
</dbReference>
<proteinExistence type="predicted"/>
<gene>
    <name evidence="10" type="ORF">BMF94_5206</name>
</gene>
<feature type="compositionally biased region" description="Polar residues" evidence="7">
    <location>
        <begin position="36"/>
        <end position="48"/>
    </location>
</feature>
<dbReference type="CDD" id="cd14099">
    <property type="entry name" value="STKc_PLK"/>
    <property type="match status" value="1"/>
</dbReference>
<dbReference type="Pfam" id="PF00069">
    <property type="entry name" value="Pkinase"/>
    <property type="match status" value="1"/>
</dbReference>
<evidence type="ECO:0000256" key="5">
    <source>
        <dbReference type="ARBA" id="ARBA00022777"/>
    </source>
</evidence>
<keyword evidence="5" id="KW-0418">Kinase</keyword>
<dbReference type="InterPro" id="IPR036947">
    <property type="entry name" value="POLO_box_dom_sf"/>
</dbReference>
<feature type="region of interest" description="Disordered" evidence="7">
    <location>
        <begin position="607"/>
        <end position="701"/>
    </location>
</feature>
<keyword evidence="6" id="KW-0067">ATP-binding</keyword>
<dbReference type="GO" id="GO:0000776">
    <property type="term" value="C:kinetochore"/>
    <property type="evidence" value="ECO:0007669"/>
    <property type="project" value="TreeGrafter"/>
</dbReference>